<evidence type="ECO:0000313" key="6">
    <source>
        <dbReference type="EMBL" id="SFS35708.1"/>
    </source>
</evidence>
<accession>A0A1I6P6H6</accession>
<evidence type="ECO:0000256" key="5">
    <source>
        <dbReference type="HAMAP-Rule" id="MF_01813"/>
    </source>
</evidence>
<protein>
    <recommendedName>
        <fullName evidence="5">Demethylmenaquinone methyltransferase</fullName>
        <ecNumber evidence="5">2.1.1.163</ecNumber>
    </recommendedName>
</protein>
<keyword evidence="3 5" id="KW-0808">Transferase</keyword>
<dbReference type="InterPro" id="IPR023576">
    <property type="entry name" value="UbiE/COQ5_MeTrFase_CS"/>
</dbReference>
<gene>
    <name evidence="5" type="primary">menG</name>
    <name evidence="6" type="ORF">SAMN05660206_101302</name>
</gene>
<dbReference type="InterPro" id="IPR029063">
    <property type="entry name" value="SAM-dependent_MTases_sf"/>
</dbReference>
<dbReference type="GO" id="GO:0043770">
    <property type="term" value="F:demethylmenaquinone methyltransferase activity"/>
    <property type="evidence" value="ECO:0007669"/>
    <property type="project" value="UniProtKB-UniRule"/>
</dbReference>
<dbReference type="Pfam" id="PF01209">
    <property type="entry name" value="Ubie_methyltran"/>
    <property type="match status" value="1"/>
</dbReference>
<sequence length="246" mass="27841">MANDSSTIKPYKSKEGSKKEQVADMFNNISKTYDRLNRMMTMGIDTIWRKKAIRSLKDLKPQLLLDVATGTGDFAIESLRILQPKKIIGVDISAGMLEVAKEKIQKKGLEGKFEVQLGDSERLQFEDNTFDAVTVAFGVRNFENLEQGLADIRRVLKPGGRAVILELSNPKAFPIKQLYYFWFHKLTPAFGKLVSKDTRAYSYLPESVANFPDGERFAAITKKVGYSKTKVRPQTFGFCTIYECTK</sequence>
<evidence type="ECO:0000256" key="3">
    <source>
        <dbReference type="ARBA" id="ARBA00022679"/>
    </source>
</evidence>
<keyword evidence="7" id="KW-1185">Reference proteome</keyword>
<comment type="catalytic activity">
    <reaction evidence="5">
        <text>a 2-demethylmenaquinol + S-adenosyl-L-methionine = a menaquinol + S-adenosyl-L-homocysteine + H(+)</text>
        <dbReference type="Rhea" id="RHEA:42640"/>
        <dbReference type="Rhea" id="RHEA-COMP:9539"/>
        <dbReference type="Rhea" id="RHEA-COMP:9563"/>
        <dbReference type="ChEBI" id="CHEBI:15378"/>
        <dbReference type="ChEBI" id="CHEBI:18151"/>
        <dbReference type="ChEBI" id="CHEBI:55437"/>
        <dbReference type="ChEBI" id="CHEBI:57856"/>
        <dbReference type="ChEBI" id="CHEBI:59789"/>
        <dbReference type="EC" id="2.1.1.163"/>
    </reaction>
</comment>
<dbReference type="HAMAP" id="MF_01813">
    <property type="entry name" value="MenG_UbiE_methyltr"/>
    <property type="match status" value="1"/>
</dbReference>
<comment type="pathway">
    <text evidence="5">Quinol/quinone metabolism; menaquinone biosynthesis; menaquinol from 1,4-dihydroxy-2-naphthoate: step 2/2.</text>
</comment>
<comment type="caution">
    <text evidence="5">Lacks conserved residue(s) required for the propagation of feature annotation.</text>
</comment>
<dbReference type="GO" id="GO:0009234">
    <property type="term" value="P:menaquinone biosynthetic process"/>
    <property type="evidence" value="ECO:0007669"/>
    <property type="project" value="UniProtKB-UniRule"/>
</dbReference>
<evidence type="ECO:0000256" key="1">
    <source>
        <dbReference type="ARBA" id="ARBA00022428"/>
    </source>
</evidence>
<dbReference type="EMBL" id="FOZZ01000001">
    <property type="protein sequence ID" value="SFS35708.1"/>
    <property type="molecule type" value="Genomic_DNA"/>
</dbReference>
<dbReference type="CDD" id="cd02440">
    <property type="entry name" value="AdoMet_MTases"/>
    <property type="match status" value="1"/>
</dbReference>
<dbReference type="InterPro" id="IPR004033">
    <property type="entry name" value="UbiE/COQ5_MeTrFase"/>
</dbReference>
<evidence type="ECO:0000256" key="4">
    <source>
        <dbReference type="ARBA" id="ARBA00022691"/>
    </source>
</evidence>
<proteinExistence type="inferred from homology"/>
<dbReference type="UniPathway" id="UPA00079">
    <property type="reaction ID" value="UER00169"/>
</dbReference>
<reference evidence="6 7" key="1">
    <citation type="submission" date="2016-10" db="EMBL/GenBank/DDBJ databases">
        <authorList>
            <person name="de Groot N.N."/>
        </authorList>
    </citation>
    <scope>NUCLEOTIDE SEQUENCE [LARGE SCALE GENOMIC DNA]</scope>
    <source>
        <strain evidence="6 7">DSM 22789</strain>
    </source>
</reference>
<comment type="function">
    <text evidence="5">Methyltransferase required for the conversion of demethylmenaquinol (DMKH2) to menaquinol (MKH2).</text>
</comment>
<name>A0A1I6P6H6_9SPHI</name>
<evidence type="ECO:0000256" key="2">
    <source>
        <dbReference type="ARBA" id="ARBA00022603"/>
    </source>
</evidence>
<comment type="similarity">
    <text evidence="5">Belongs to the class I-like SAM-binding methyltransferase superfamily. MenG/UbiE family.</text>
</comment>
<feature type="binding site" evidence="5">
    <location>
        <begin position="119"/>
        <end position="120"/>
    </location>
    <ligand>
        <name>S-adenosyl-L-methionine</name>
        <dbReference type="ChEBI" id="CHEBI:59789"/>
    </ligand>
</feature>
<feature type="binding site" evidence="5">
    <location>
        <position position="71"/>
    </location>
    <ligand>
        <name>S-adenosyl-L-methionine</name>
        <dbReference type="ChEBI" id="CHEBI:59789"/>
    </ligand>
</feature>
<keyword evidence="2 5" id="KW-0489">Methyltransferase</keyword>
<dbReference type="OrthoDB" id="9808140at2"/>
<dbReference type="STRING" id="683125.SAMN05660206_101302"/>
<feature type="binding site" evidence="5">
    <location>
        <position position="91"/>
    </location>
    <ligand>
        <name>S-adenosyl-L-methionine</name>
        <dbReference type="ChEBI" id="CHEBI:59789"/>
    </ligand>
</feature>
<dbReference type="RefSeq" id="WP_093363379.1">
    <property type="nucleotide sequence ID" value="NZ_FOZZ01000001.1"/>
</dbReference>
<dbReference type="AlphaFoldDB" id="A0A1I6P6H6"/>
<dbReference type="PROSITE" id="PS51608">
    <property type="entry name" value="SAM_MT_UBIE"/>
    <property type="match status" value="1"/>
</dbReference>
<dbReference type="Proteomes" id="UP000198785">
    <property type="component" value="Unassembled WGS sequence"/>
</dbReference>
<dbReference type="NCBIfam" id="TIGR01934">
    <property type="entry name" value="MenG_MenH_UbiE"/>
    <property type="match status" value="1"/>
</dbReference>
<organism evidence="6 7">
    <name type="scientific">Sphingobacterium wenxiniae</name>
    <dbReference type="NCBI Taxonomy" id="683125"/>
    <lineage>
        <taxon>Bacteria</taxon>
        <taxon>Pseudomonadati</taxon>
        <taxon>Bacteroidota</taxon>
        <taxon>Sphingobacteriia</taxon>
        <taxon>Sphingobacteriales</taxon>
        <taxon>Sphingobacteriaceae</taxon>
        <taxon>Sphingobacterium</taxon>
    </lineage>
</organism>
<dbReference type="Gene3D" id="3.40.50.150">
    <property type="entry name" value="Vaccinia Virus protein VP39"/>
    <property type="match status" value="1"/>
</dbReference>
<evidence type="ECO:0000313" key="7">
    <source>
        <dbReference type="Proteomes" id="UP000198785"/>
    </source>
</evidence>
<dbReference type="NCBIfam" id="NF001244">
    <property type="entry name" value="PRK00216.1-5"/>
    <property type="match status" value="1"/>
</dbReference>
<dbReference type="GO" id="GO:0032259">
    <property type="term" value="P:methylation"/>
    <property type="evidence" value="ECO:0007669"/>
    <property type="project" value="UniProtKB-KW"/>
</dbReference>
<dbReference type="PANTHER" id="PTHR43591">
    <property type="entry name" value="METHYLTRANSFERASE"/>
    <property type="match status" value="1"/>
</dbReference>
<dbReference type="SUPFAM" id="SSF53335">
    <property type="entry name" value="S-adenosyl-L-methionine-dependent methyltransferases"/>
    <property type="match status" value="1"/>
</dbReference>
<keyword evidence="4 5" id="KW-0949">S-adenosyl-L-methionine</keyword>
<dbReference type="EC" id="2.1.1.163" evidence="5"/>
<keyword evidence="1 5" id="KW-0474">Menaquinone biosynthesis</keyword>
<dbReference type="PROSITE" id="PS01184">
    <property type="entry name" value="UBIE_2"/>
    <property type="match status" value="1"/>
</dbReference>
<dbReference type="PANTHER" id="PTHR43591:SF24">
    <property type="entry name" value="2-METHOXY-6-POLYPRENYL-1,4-BENZOQUINOL METHYLASE, MITOCHONDRIAL"/>
    <property type="match status" value="1"/>
</dbReference>